<sequence length="102" mass="12439">MLLHRVVLQVVLQMLLHRVVVLLHLLDQVKFQVVRYLVLPLENRVVRYRLMNQQRHFHLVMVKYRVLHQVILHLVQIILIIPIIPQEKYLMKIKIQIIKMLQ</sequence>
<evidence type="ECO:0000313" key="3">
    <source>
        <dbReference type="EMBL" id="POG65637.1"/>
    </source>
</evidence>
<dbReference type="EMBL" id="AUPC02000209">
    <property type="protein sequence ID" value="POG65637.1"/>
    <property type="molecule type" value="Genomic_DNA"/>
</dbReference>
<evidence type="ECO:0008006" key="5">
    <source>
        <dbReference type="Google" id="ProtNLM"/>
    </source>
</evidence>
<feature type="signal peptide" evidence="2">
    <location>
        <begin position="1"/>
        <end position="31"/>
    </location>
</feature>
<reference evidence="3 4" key="1">
    <citation type="journal article" date="2013" name="Proc. Natl. Acad. Sci. U.S.A.">
        <title>Genome of an arbuscular mycorrhizal fungus provides insight into the oldest plant symbiosis.</title>
        <authorList>
            <person name="Tisserant E."/>
            <person name="Malbreil M."/>
            <person name="Kuo A."/>
            <person name="Kohler A."/>
            <person name="Symeonidi A."/>
            <person name="Balestrini R."/>
            <person name="Charron P."/>
            <person name="Duensing N."/>
            <person name="Frei Dit Frey N."/>
            <person name="Gianinazzi-Pearson V."/>
            <person name="Gilbert L.B."/>
            <person name="Handa Y."/>
            <person name="Herr J.R."/>
            <person name="Hijri M."/>
            <person name="Koul R."/>
            <person name="Kawaguchi M."/>
            <person name="Krajinski F."/>
            <person name="Lammers P.J."/>
            <person name="Masclaux F.G."/>
            <person name="Murat C."/>
            <person name="Morin E."/>
            <person name="Ndikumana S."/>
            <person name="Pagni M."/>
            <person name="Petitpierre D."/>
            <person name="Requena N."/>
            <person name="Rosikiewicz P."/>
            <person name="Riley R."/>
            <person name="Saito K."/>
            <person name="San Clemente H."/>
            <person name="Shapiro H."/>
            <person name="van Tuinen D."/>
            <person name="Becard G."/>
            <person name="Bonfante P."/>
            <person name="Paszkowski U."/>
            <person name="Shachar-Hill Y.Y."/>
            <person name="Tuskan G.A."/>
            <person name="Young P.W."/>
            <person name="Sanders I.R."/>
            <person name="Henrissat B."/>
            <person name="Rensing S.A."/>
            <person name="Grigoriev I.V."/>
            <person name="Corradi N."/>
            <person name="Roux C."/>
            <person name="Martin F."/>
        </authorList>
    </citation>
    <scope>NUCLEOTIDE SEQUENCE [LARGE SCALE GENOMIC DNA]</scope>
    <source>
        <strain evidence="3 4">DAOM 197198</strain>
    </source>
</reference>
<name>A0A2P4PJX0_RHIID</name>
<keyword evidence="1" id="KW-0812">Transmembrane</keyword>
<evidence type="ECO:0000256" key="1">
    <source>
        <dbReference type="SAM" id="Phobius"/>
    </source>
</evidence>
<accession>A0A2P4PJX0</accession>
<keyword evidence="1" id="KW-0472">Membrane</keyword>
<dbReference type="Proteomes" id="UP000018888">
    <property type="component" value="Unassembled WGS sequence"/>
</dbReference>
<keyword evidence="1" id="KW-1133">Transmembrane helix</keyword>
<reference evidence="3 4" key="2">
    <citation type="journal article" date="2018" name="New Phytol.">
        <title>High intraspecific genome diversity in the model arbuscular mycorrhizal symbiont Rhizophagus irregularis.</title>
        <authorList>
            <person name="Chen E.C.H."/>
            <person name="Morin E."/>
            <person name="Beaudet D."/>
            <person name="Noel J."/>
            <person name="Yildirir G."/>
            <person name="Ndikumana S."/>
            <person name="Charron P."/>
            <person name="St-Onge C."/>
            <person name="Giorgi J."/>
            <person name="Kruger M."/>
            <person name="Marton T."/>
            <person name="Ropars J."/>
            <person name="Grigoriev I.V."/>
            <person name="Hainaut M."/>
            <person name="Henrissat B."/>
            <person name="Roux C."/>
            <person name="Martin F."/>
            <person name="Corradi N."/>
        </authorList>
    </citation>
    <scope>NUCLEOTIDE SEQUENCE [LARGE SCALE GENOMIC DNA]</scope>
    <source>
        <strain evidence="3 4">DAOM 197198</strain>
    </source>
</reference>
<comment type="caution">
    <text evidence="3">The sequence shown here is derived from an EMBL/GenBank/DDBJ whole genome shotgun (WGS) entry which is preliminary data.</text>
</comment>
<feature type="non-terminal residue" evidence="3">
    <location>
        <position position="1"/>
    </location>
</feature>
<keyword evidence="4" id="KW-1185">Reference proteome</keyword>
<organism evidence="3 4">
    <name type="scientific">Rhizophagus irregularis (strain DAOM 181602 / DAOM 197198 / MUCL 43194)</name>
    <name type="common">Arbuscular mycorrhizal fungus</name>
    <name type="synonym">Glomus intraradices</name>
    <dbReference type="NCBI Taxonomy" id="747089"/>
    <lineage>
        <taxon>Eukaryota</taxon>
        <taxon>Fungi</taxon>
        <taxon>Fungi incertae sedis</taxon>
        <taxon>Mucoromycota</taxon>
        <taxon>Glomeromycotina</taxon>
        <taxon>Glomeromycetes</taxon>
        <taxon>Glomerales</taxon>
        <taxon>Glomeraceae</taxon>
        <taxon>Rhizophagus</taxon>
    </lineage>
</organism>
<evidence type="ECO:0000256" key="2">
    <source>
        <dbReference type="SAM" id="SignalP"/>
    </source>
</evidence>
<gene>
    <name evidence="3" type="ORF">GLOIN_2v1664022</name>
</gene>
<evidence type="ECO:0000313" key="4">
    <source>
        <dbReference type="Proteomes" id="UP000018888"/>
    </source>
</evidence>
<feature type="chain" id="PRO_5015203125" description="Secreted protein" evidence="2">
    <location>
        <begin position="32"/>
        <end position="102"/>
    </location>
</feature>
<feature type="transmembrane region" description="Helical" evidence="1">
    <location>
        <begin position="66"/>
        <end position="84"/>
    </location>
</feature>
<protein>
    <recommendedName>
        <fullName evidence="5">Secreted protein</fullName>
    </recommendedName>
</protein>
<keyword evidence="2" id="KW-0732">Signal</keyword>
<proteinExistence type="predicted"/>
<dbReference type="AlphaFoldDB" id="A0A2P4PJX0"/>